<keyword evidence="5 17" id="KW-0378">Hydrolase</keyword>
<name>A0A9E8LVB5_9BACI</name>
<dbReference type="PANTHER" id="PTHR43156:SF2">
    <property type="entry name" value="STAGE II SPORULATION PROTEIN E"/>
    <property type="match status" value="1"/>
</dbReference>
<evidence type="ECO:0000256" key="4">
    <source>
        <dbReference type="ARBA" id="ARBA00022692"/>
    </source>
</evidence>
<dbReference type="GO" id="GO:0005886">
    <property type="term" value="C:plasma membrane"/>
    <property type="evidence" value="ECO:0007669"/>
    <property type="project" value="UniProtKB-SubCell"/>
</dbReference>
<evidence type="ECO:0000313" key="17">
    <source>
        <dbReference type="EMBL" id="WAA09474.1"/>
    </source>
</evidence>
<feature type="transmembrane region" description="Helical" evidence="15">
    <location>
        <begin position="125"/>
        <end position="146"/>
    </location>
</feature>
<feature type="transmembrane region" description="Helical" evidence="15">
    <location>
        <begin position="83"/>
        <end position="113"/>
    </location>
</feature>
<comment type="catalytic activity">
    <reaction evidence="11">
        <text>O-phospho-L-threonyl-[protein] + H2O = L-threonyl-[protein] + phosphate</text>
        <dbReference type="Rhea" id="RHEA:47004"/>
        <dbReference type="Rhea" id="RHEA-COMP:11060"/>
        <dbReference type="Rhea" id="RHEA-COMP:11605"/>
        <dbReference type="ChEBI" id="CHEBI:15377"/>
        <dbReference type="ChEBI" id="CHEBI:30013"/>
        <dbReference type="ChEBI" id="CHEBI:43474"/>
        <dbReference type="ChEBI" id="CHEBI:61977"/>
        <dbReference type="EC" id="3.1.3.16"/>
    </reaction>
</comment>
<dbReference type="GO" id="GO:0030435">
    <property type="term" value="P:sporulation resulting in formation of a cellular spore"/>
    <property type="evidence" value="ECO:0007669"/>
    <property type="project" value="UniProtKB-KW"/>
</dbReference>
<evidence type="ECO:0000313" key="18">
    <source>
        <dbReference type="Proteomes" id="UP001164718"/>
    </source>
</evidence>
<dbReference type="InterPro" id="IPR045768">
    <property type="entry name" value="SpoIIE_N"/>
</dbReference>
<keyword evidence="3" id="KW-1003">Cell membrane</keyword>
<dbReference type="SMART" id="SM00332">
    <property type="entry name" value="PP2Cc"/>
    <property type="match status" value="1"/>
</dbReference>
<comment type="function">
    <text evidence="12">Normally needed for pro-sigma E processing during sporulation but can be bypassed in vegetative cells. Activates SpoIIAA by dephosphorylation.</text>
</comment>
<feature type="transmembrane region" description="Helical" evidence="15">
    <location>
        <begin position="226"/>
        <end position="251"/>
    </location>
</feature>
<evidence type="ECO:0000256" key="3">
    <source>
        <dbReference type="ARBA" id="ARBA00022475"/>
    </source>
</evidence>
<organism evidence="17 18">
    <name type="scientific">Fervidibacillus albus</name>
    <dbReference type="NCBI Taxonomy" id="2980026"/>
    <lineage>
        <taxon>Bacteria</taxon>
        <taxon>Bacillati</taxon>
        <taxon>Bacillota</taxon>
        <taxon>Bacilli</taxon>
        <taxon>Bacillales</taxon>
        <taxon>Bacillaceae</taxon>
        <taxon>Fervidibacillus</taxon>
    </lineage>
</organism>
<dbReference type="Pfam" id="PF07228">
    <property type="entry name" value="SpoIIE"/>
    <property type="match status" value="1"/>
</dbReference>
<evidence type="ECO:0000256" key="9">
    <source>
        <dbReference type="ARBA" id="ARBA00023136"/>
    </source>
</evidence>
<dbReference type="InterPro" id="IPR052016">
    <property type="entry name" value="Bact_Sigma-Reg"/>
</dbReference>
<evidence type="ECO:0000256" key="15">
    <source>
        <dbReference type="SAM" id="Phobius"/>
    </source>
</evidence>
<dbReference type="PROSITE" id="PS51746">
    <property type="entry name" value="PPM_2"/>
    <property type="match status" value="1"/>
</dbReference>
<proteinExistence type="predicted"/>
<dbReference type="KEGG" id="faf:OE104_13190"/>
<gene>
    <name evidence="17" type="primary">spoIIE</name>
    <name evidence="17" type="ORF">OE104_13190</name>
</gene>
<dbReference type="Proteomes" id="UP001164718">
    <property type="component" value="Chromosome"/>
</dbReference>
<protein>
    <recommendedName>
        <fullName evidence="13">Stage II sporulation protein E</fullName>
        <ecNumber evidence="2">3.1.3.16</ecNumber>
    </recommendedName>
</protein>
<dbReference type="EMBL" id="CP106878">
    <property type="protein sequence ID" value="WAA09474.1"/>
    <property type="molecule type" value="Genomic_DNA"/>
</dbReference>
<dbReference type="AlphaFoldDB" id="A0A9E8LVB5"/>
<evidence type="ECO:0000256" key="5">
    <source>
        <dbReference type="ARBA" id="ARBA00022801"/>
    </source>
</evidence>
<keyword evidence="9 15" id="KW-0472">Membrane</keyword>
<dbReference type="SMART" id="SM00331">
    <property type="entry name" value="PP2C_SIG"/>
    <property type="match status" value="1"/>
</dbReference>
<evidence type="ECO:0000256" key="11">
    <source>
        <dbReference type="ARBA" id="ARBA00048336"/>
    </source>
</evidence>
<feature type="transmembrane region" description="Helical" evidence="15">
    <location>
        <begin position="153"/>
        <end position="174"/>
    </location>
</feature>
<comment type="subcellular location">
    <subcellularLocation>
        <location evidence="1">Cell membrane</location>
        <topology evidence="1">Multi-pass membrane protein</topology>
    </subcellularLocation>
</comment>
<sequence>MGKSFNYYMNPLQERTMMGDQGVIEPFVQSLMKKLAYVFIYRGLLLFILGFMLGRAFILSTLSPFSLPFFASVYFIRKDRAHFALFGLLLGSFTISVQNVMYSLMIIALFLAFHRTLKGVVNNDIGIFPYYVFISTFIGRTFLHILEYADMTIYYALLAGIEAVLSFVLTIIFLQSIPLFTIVKKQQPLKTEELVCLIILLASVMTGIIDWKMFDLSIADIFARYFVALFAFAAGATVGSTVGVVTGLIFGMANVESLSELSLLAFSGLLGGLLKEGKKPGVSFGLLVATLLIGMYGTTEDPLQIHLIESSAAAILLLLTPRAITERVAKNIPGTPEFTAEQQAYMKKVRDVTAEKVNQYSSIFRAISASFAKQNEQMETEDEREIDYFLSNVTEKTCQTCFKKEQCWVHQFNKTYDSMKQIMTELNEQESLTGRTLRNWNEHCVRSRRVIEAIEEELSFYQANQKLKRQMRESRRLVVDQLEGVSQVMENFAKEIRREQENHEKQEEQLMNAIEAIGLDIDDIEIYNLKSGEVDIDIRFPYCDGMGQCEKIIAPLLSDILGETIVVHKESCTDFSKGTCLATFRSAKTFVVETGVVYAAKDGGFVSGDGYEMMELDSSKYALAISDGMGNGERAHRESQETLSLLNKILQSGIGEEIAIKSINSILSLRTTEEIYSTLDLAIIDLQDAEAKFIKVGSMPSFIKRGDKVMKIQANNLPIGILQDFEVDVVNVQLRAEDLLIMMSDGILEGKKPVENIDLWIKRKISEMETDDPQEVADLLLEDCIRSRGGQIEDDMTVLVAKIKHNLPKWTSIPAQPIRKWA</sequence>
<dbReference type="EC" id="3.1.3.16" evidence="2"/>
<dbReference type="PANTHER" id="PTHR43156">
    <property type="entry name" value="STAGE II SPORULATION PROTEIN E-RELATED"/>
    <property type="match status" value="1"/>
</dbReference>
<dbReference type="InterPro" id="IPR001932">
    <property type="entry name" value="PPM-type_phosphatase-like_dom"/>
</dbReference>
<dbReference type="FunFam" id="3.60.40.10:FF:000100">
    <property type="entry name" value="Stage II sporulation protein E"/>
    <property type="match status" value="1"/>
</dbReference>
<keyword evidence="8 15" id="KW-1133">Transmembrane helix</keyword>
<feature type="transmembrane region" description="Helical" evidence="15">
    <location>
        <begin position="281"/>
        <end position="297"/>
    </location>
</feature>
<feature type="transmembrane region" description="Helical" evidence="15">
    <location>
        <begin position="35"/>
        <end position="52"/>
    </location>
</feature>
<evidence type="ECO:0000256" key="13">
    <source>
        <dbReference type="ARBA" id="ARBA00074959"/>
    </source>
</evidence>
<dbReference type="InterPro" id="IPR036457">
    <property type="entry name" value="PPM-type-like_dom_sf"/>
</dbReference>
<keyword evidence="4 15" id="KW-0812">Transmembrane</keyword>
<dbReference type="NCBIfam" id="TIGR02865">
    <property type="entry name" value="spore_II_E"/>
    <property type="match status" value="1"/>
</dbReference>
<evidence type="ECO:0000256" key="6">
    <source>
        <dbReference type="ARBA" id="ARBA00022912"/>
    </source>
</evidence>
<evidence type="ECO:0000256" key="10">
    <source>
        <dbReference type="ARBA" id="ARBA00047761"/>
    </source>
</evidence>
<dbReference type="InterPro" id="IPR014221">
    <property type="entry name" value="SpoII_E"/>
</dbReference>
<reference evidence="17" key="1">
    <citation type="submission" date="2022-09" db="EMBL/GenBank/DDBJ databases">
        <title>Complete Genomes of Fervidibacillus albus and Fervidibacillus halotolerans isolated from tidal flat sediments.</title>
        <authorList>
            <person name="Kwon K.K."/>
            <person name="Yang S.-H."/>
            <person name="Park M.J."/>
            <person name="Oh H.-M."/>
        </authorList>
    </citation>
    <scope>NUCLEOTIDE SEQUENCE</scope>
    <source>
        <strain evidence="17">MEBiC13591</strain>
    </source>
</reference>
<dbReference type="GO" id="GO:0004722">
    <property type="term" value="F:protein serine/threonine phosphatase activity"/>
    <property type="evidence" value="ECO:0007669"/>
    <property type="project" value="UniProtKB-EC"/>
</dbReference>
<dbReference type="Pfam" id="PF19732">
    <property type="entry name" value="SpoIIE_N"/>
    <property type="match status" value="1"/>
</dbReference>
<keyword evidence="14" id="KW-0175">Coiled coil</keyword>
<evidence type="ECO:0000259" key="16">
    <source>
        <dbReference type="PROSITE" id="PS51746"/>
    </source>
</evidence>
<keyword evidence="7" id="KW-0749">Sporulation</keyword>
<dbReference type="RefSeq" id="WP_275417255.1">
    <property type="nucleotide sequence ID" value="NZ_CP106878.1"/>
</dbReference>
<evidence type="ECO:0000256" key="12">
    <source>
        <dbReference type="ARBA" id="ARBA00058752"/>
    </source>
</evidence>
<dbReference type="Gene3D" id="3.60.40.10">
    <property type="entry name" value="PPM-type phosphatase domain"/>
    <property type="match status" value="1"/>
</dbReference>
<evidence type="ECO:0000256" key="2">
    <source>
        <dbReference type="ARBA" id="ARBA00013081"/>
    </source>
</evidence>
<feature type="domain" description="PPM-type phosphatase" evidence="16">
    <location>
        <begin position="593"/>
        <end position="803"/>
    </location>
</feature>
<keyword evidence="6" id="KW-0904">Protein phosphatase</keyword>
<accession>A0A9E8LVB5</accession>
<dbReference type="SUPFAM" id="SSF81606">
    <property type="entry name" value="PP2C-like"/>
    <property type="match status" value="1"/>
</dbReference>
<evidence type="ECO:0000256" key="14">
    <source>
        <dbReference type="SAM" id="Coils"/>
    </source>
</evidence>
<keyword evidence="18" id="KW-1185">Reference proteome</keyword>
<feature type="coiled-coil region" evidence="14">
    <location>
        <begin position="482"/>
        <end position="516"/>
    </location>
</feature>
<evidence type="ECO:0000256" key="8">
    <source>
        <dbReference type="ARBA" id="ARBA00022989"/>
    </source>
</evidence>
<feature type="transmembrane region" description="Helical" evidence="15">
    <location>
        <begin position="194"/>
        <end position="214"/>
    </location>
</feature>
<comment type="catalytic activity">
    <reaction evidence="10">
        <text>O-phospho-L-seryl-[protein] + H2O = L-seryl-[protein] + phosphate</text>
        <dbReference type="Rhea" id="RHEA:20629"/>
        <dbReference type="Rhea" id="RHEA-COMP:9863"/>
        <dbReference type="Rhea" id="RHEA-COMP:11604"/>
        <dbReference type="ChEBI" id="CHEBI:15377"/>
        <dbReference type="ChEBI" id="CHEBI:29999"/>
        <dbReference type="ChEBI" id="CHEBI:43474"/>
        <dbReference type="ChEBI" id="CHEBI:83421"/>
        <dbReference type="EC" id="3.1.3.16"/>
    </reaction>
</comment>
<evidence type="ECO:0000256" key="1">
    <source>
        <dbReference type="ARBA" id="ARBA00004651"/>
    </source>
</evidence>
<evidence type="ECO:0000256" key="7">
    <source>
        <dbReference type="ARBA" id="ARBA00022969"/>
    </source>
</evidence>